<reference evidence="2 3" key="1">
    <citation type="journal article" date="2014" name="Agronomy (Basel)">
        <title>A Draft Genome Sequence for Ensete ventricosum, the Drought-Tolerant Tree Against Hunger.</title>
        <authorList>
            <person name="Harrison J."/>
            <person name="Moore K.A."/>
            <person name="Paszkiewicz K."/>
            <person name="Jones T."/>
            <person name="Grant M."/>
            <person name="Ambacheew D."/>
            <person name="Muzemil S."/>
            <person name="Studholme D.J."/>
        </authorList>
    </citation>
    <scope>NUCLEOTIDE SEQUENCE [LARGE SCALE GENOMIC DNA]</scope>
</reference>
<sequence length="140" mass="15281">MAAVHLASRRLPFPSKHHSLPLFRMLRRCRCRRRRRHRSGRRGYGGLGGAPTITATTTITTVLKVNLLPEREPVEGIAGARGGPGYPERVGTHLHCCNLSLLQSVHRLCNRRRTKGGVGDSLESSLESLKEGPLGLSAAS</sequence>
<evidence type="ECO:0000313" key="3">
    <source>
        <dbReference type="Proteomes" id="UP000287651"/>
    </source>
</evidence>
<comment type="caution">
    <text evidence="2">The sequence shown here is derived from an EMBL/GenBank/DDBJ whole genome shotgun (WGS) entry which is preliminary data.</text>
</comment>
<name>A0A427A4G2_ENSVE</name>
<gene>
    <name evidence="2" type="ORF">B296_00019531</name>
</gene>
<accession>A0A427A4G2</accession>
<protein>
    <submittedName>
        <fullName evidence="2">Uncharacterized protein</fullName>
    </submittedName>
</protein>
<dbReference type="EMBL" id="AMZH03003792">
    <property type="protein sequence ID" value="RRT71139.1"/>
    <property type="molecule type" value="Genomic_DNA"/>
</dbReference>
<evidence type="ECO:0000313" key="2">
    <source>
        <dbReference type="EMBL" id="RRT71139.1"/>
    </source>
</evidence>
<proteinExistence type="predicted"/>
<dbReference type="AlphaFoldDB" id="A0A427A4G2"/>
<organism evidence="2 3">
    <name type="scientific">Ensete ventricosum</name>
    <name type="common">Abyssinian banana</name>
    <name type="synonym">Musa ensete</name>
    <dbReference type="NCBI Taxonomy" id="4639"/>
    <lineage>
        <taxon>Eukaryota</taxon>
        <taxon>Viridiplantae</taxon>
        <taxon>Streptophyta</taxon>
        <taxon>Embryophyta</taxon>
        <taxon>Tracheophyta</taxon>
        <taxon>Spermatophyta</taxon>
        <taxon>Magnoliopsida</taxon>
        <taxon>Liliopsida</taxon>
        <taxon>Zingiberales</taxon>
        <taxon>Musaceae</taxon>
        <taxon>Ensete</taxon>
    </lineage>
</organism>
<dbReference type="Proteomes" id="UP000287651">
    <property type="component" value="Unassembled WGS sequence"/>
</dbReference>
<feature type="region of interest" description="Disordered" evidence="1">
    <location>
        <begin position="114"/>
        <end position="140"/>
    </location>
</feature>
<feature type="compositionally biased region" description="Low complexity" evidence="1">
    <location>
        <begin position="120"/>
        <end position="140"/>
    </location>
</feature>
<evidence type="ECO:0000256" key="1">
    <source>
        <dbReference type="SAM" id="MobiDB-lite"/>
    </source>
</evidence>